<dbReference type="EMBL" id="CAJZBQ010000053">
    <property type="protein sequence ID" value="CAG9331781.1"/>
    <property type="molecule type" value="Genomic_DNA"/>
</dbReference>
<keyword evidence="1" id="KW-0175">Coiled coil</keyword>
<evidence type="ECO:0000313" key="3">
    <source>
        <dbReference type="Proteomes" id="UP001162131"/>
    </source>
</evidence>
<gene>
    <name evidence="2" type="ORF">BSTOLATCC_MIC53842</name>
</gene>
<dbReference type="Proteomes" id="UP001162131">
    <property type="component" value="Unassembled WGS sequence"/>
</dbReference>
<sequence length="454" mass="52739">MSTNFRVRQKQKNFMKNVDRIVYNTSPIPIPDSQDRSDILSDYRMMNKRLINLSKSSANIFSSPIPVRTSHISSSQITNPQIDVFESQPLISPVKTKTLNFLYSARENELKQPDSLRDRTVVQEFSSERLYRGARADRKHRSNKNPIYRIEHLEDEEKFKVIKSASVAQERKDLDSFLDSFRFLQNLKMDLQMNYQVARSEEIMSPAPGIGLFYQLEEALKSSINDHPKDLLKITRTDFQEKLAAYTTLIRELIRSEKQKGNDNEAIMIEMMWRLVTKLFDQAMIAHDYTINDAAEGIKMKIRQEIDTQREEMKKLERKWEEREEKLKDEIKTLTGQLNKLHQDYARVDNALIEKEIQLTELIEFESKGKTINSMKKMLKGLNNYISESEIEQLKQISTLQSISRVLELAEKLDQKPKSGDQSVQTLWSFSEPEVPGAPTPNDIIPSISSVIVK</sequence>
<keyword evidence="3" id="KW-1185">Reference proteome</keyword>
<accession>A0AAU9K309</accession>
<evidence type="ECO:0008006" key="4">
    <source>
        <dbReference type="Google" id="ProtNLM"/>
    </source>
</evidence>
<evidence type="ECO:0000313" key="2">
    <source>
        <dbReference type="EMBL" id="CAG9331781.1"/>
    </source>
</evidence>
<organism evidence="2 3">
    <name type="scientific">Blepharisma stoltei</name>
    <dbReference type="NCBI Taxonomy" id="1481888"/>
    <lineage>
        <taxon>Eukaryota</taxon>
        <taxon>Sar</taxon>
        <taxon>Alveolata</taxon>
        <taxon>Ciliophora</taxon>
        <taxon>Postciliodesmatophora</taxon>
        <taxon>Heterotrichea</taxon>
        <taxon>Heterotrichida</taxon>
        <taxon>Blepharismidae</taxon>
        <taxon>Blepharisma</taxon>
    </lineage>
</organism>
<reference evidence="2" key="1">
    <citation type="submission" date="2021-09" db="EMBL/GenBank/DDBJ databases">
        <authorList>
            <consortium name="AG Swart"/>
            <person name="Singh M."/>
            <person name="Singh A."/>
            <person name="Seah K."/>
            <person name="Emmerich C."/>
        </authorList>
    </citation>
    <scope>NUCLEOTIDE SEQUENCE</scope>
    <source>
        <strain evidence="2">ATCC30299</strain>
    </source>
</reference>
<dbReference type="AlphaFoldDB" id="A0AAU9K309"/>
<feature type="coiled-coil region" evidence="1">
    <location>
        <begin position="299"/>
        <end position="344"/>
    </location>
</feature>
<name>A0AAU9K309_9CILI</name>
<proteinExistence type="predicted"/>
<evidence type="ECO:0000256" key="1">
    <source>
        <dbReference type="SAM" id="Coils"/>
    </source>
</evidence>
<protein>
    <recommendedName>
        <fullName evidence="4">Translin-associated factor X-interacting protein 1 N-terminal domain-containing protein</fullName>
    </recommendedName>
</protein>
<comment type="caution">
    <text evidence="2">The sequence shown here is derived from an EMBL/GenBank/DDBJ whole genome shotgun (WGS) entry which is preliminary data.</text>
</comment>